<feature type="region of interest" description="Disordered" evidence="4">
    <location>
        <begin position="708"/>
        <end position="730"/>
    </location>
</feature>
<dbReference type="GO" id="GO:0006351">
    <property type="term" value="P:DNA-templated transcription"/>
    <property type="evidence" value="ECO:0007669"/>
    <property type="project" value="InterPro"/>
</dbReference>
<feature type="compositionally biased region" description="Polar residues" evidence="4">
    <location>
        <begin position="189"/>
        <end position="198"/>
    </location>
</feature>
<dbReference type="PROSITE" id="PS00463">
    <property type="entry name" value="ZN2_CY6_FUNGAL_1"/>
    <property type="match status" value="1"/>
</dbReference>
<feature type="domain" description="Zn(2)-C6 fungal-type" evidence="5">
    <location>
        <begin position="38"/>
        <end position="68"/>
    </location>
</feature>
<keyword evidence="2" id="KW-0539">Nucleus</keyword>
<dbReference type="PANTHER" id="PTHR47256">
    <property type="entry name" value="ZN(II)2CYS6 TRANSCRIPTION FACTOR (EUROFUNG)-RELATED"/>
    <property type="match status" value="1"/>
</dbReference>
<dbReference type="PANTHER" id="PTHR47256:SF1">
    <property type="entry name" value="ZN(II)2CYS6 TRANSCRIPTION FACTOR (EUROFUNG)"/>
    <property type="match status" value="1"/>
</dbReference>
<evidence type="ECO:0000256" key="4">
    <source>
        <dbReference type="SAM" id="MobiDB-lite"/>
    </source>
</evidence>
<name>A0A6A5Y961_9PLEO</name>
<dbReference type="GO" id="GO:0000981">
    <property type="term" value="F:DNA-binding transcription factor activity, RNA polymerase II-specific"/>
    <property type="evidence" value="ECO:0007669"/>
    <property type="project" value="InterPro"/>
</dbReference>
<accession>A0A6A5Y961</accession>
<dbReference type="InterPro" id="IPR036864">
    <property type="entry name" value="Zn2-C6_fun-type_DNA-bd_sf"/>
</dbReference>
<reference evidence="6" key="1">
    <citation type="journal article" date="2020" name="Stud. Mycol.">
        <title>101 Dothideomycetes genomes: a test case for predicting lifestyles and emergence of pathogens.</title>
        <authorList>
            <person name="Haridas S."/>
            <person name="Albert R."/>
            <person name="Binder M."/>
            <person name="Bloem J."/>
            <person name="Labutti K."/>
            <person name="Salamov A."/>
            <person name="Andreopoulos B."/>
            <person name="Baker S."/>
            <person name="Barry K."/>
            <person name="Bills G."/>
            <person name="Bluhm B."/>
            <person name="Cannon C."/>
            <person name="Castanera R."/>
            <person name="Culley D."/>
            <person name="Daum C."/>
            <person name="Ezra D."/>
            <person name="Gonzalez J."/>
            <person name="Henrissat B."/>
            <person name="Kuo A."/>
            <person name="Liang C."/>
            <person name="Lipzen A."/>
            <person name="Lutzoni F."/>
            <person name="Magnuson J."/>
            <person name="Mondo S."/>
            <person name="Nolan M."/>
            <person name="Ohm R."/>
            <person name="Pangilinan J."/>
            <person name="Park H.-J."/>
            <person name="Ramirez L."/>
            <person name="Alfaro M."/>
            <person name="Sun H."/>
            <person name="Tritt A."/>
            <person name="Yoshinaga Y."/>
            <person name="Zwiers L.-H."/>
            <person name="Turgeon B."/>
            <person name="Goodwin S."/>
            <person name="Spatafora J."/>
            <person name="Crous P."/>
            <person name="Grigoriev I."/>
        </authorList>
    </citation>
    <scope>NUCLEOTIDE SEQUENCE</scope>
    <source>
        <strain evidence="6">CBS 175.79</strain>
    </source>
</reference>
<keyword evidence="7" id="KW-1185">Reference proteome</keyword>
<dbReference type="Gene3D" id="4.10.240.10">
    <property type="entry name" value="Zn(2)-C6 fungal-type DNA-binding domain"/>
    <property type="match status" value="1"/>
</dbReference>
<evidence type="ECO:0000259" key="5">
    <source>
        <dbReference type="PROSITE" id="PS50048"/>
    </source>
</evidence>
<dbReference type="InterPro" id="IPR053187">
    <property type="entry name" value="Notoamide_regulator"/>
</dbReference>
<dbReference type="OrthoDB" id="426882at2759"/>
<dbReference type="SMART" id="SM00066">
    <property type="entry name" value="GAL4"/>
    <property type="match status" value="1"/>
</dbReference>
<dbReference type="PROSITE" id="PS50048">
    <property type="entry name" value="ZN2_CY6_FUNGAL_2"/>
    <property type="match status" value="1"/>
</dbReference>
<feature type="coiled-coil region" evidence="3">
    <location>
        <begin position="77"/>
        <end position="104"/>
    </location>
</feature>
<evidence type="ECO:0000313" key="6">
    <source>
        <dbReference type="EMBL" id="KAF2021291.1"/>
    </source>
</evidence>
<dbReference type="AlphaFoldDB" id="A0A6A5Y961"/>
<protein>
    <recommendedName>
        <fullName evidence="5">Zn(2)-C6 fungal-type domain-containing protein</fullName>
    </recommendedName>
</protein>
<dbReference type="Pfam" id="PF04082">
    <property type="entry name" value="Fungal_trans"/>
    <property type="match status" value="1"/>
</dbReference>
<evidence type="ECO:0000256" key="3">
    <source>
        <dbReference type="SAM" id="Coils"/>
    </source>
</evidence>
<dbReference type="GO" id="GO:0008270">
    <property type="term" value="F:zinc ion binding"/>
    <property type="evidence" value="ECO:0007669"/>
    <property type="project" value="InterPro"/>
</dbReference>
<sequence length="730" mass="82563">MANFRPLQPAPMDQEQPSHPQGRPILTQKPKRTVTLGACVACRKRKSKCDGIRPICTCCTQKDTECIYELGPNEKPSQAMKRKNEEMQGELSNLRQVYDFLRLRPEQEAMEIFRRIRSDPPDSLTPTQHIQDLADFVRHGDPSLQHSLPPSLAHRPESLTLPPLRMALDSSSNDPSILSSNFSIGSRLPSISSDGPSSQRRRHDSDVDVSAHLDSQGSRPRPISIQAMIHQPGFTESQAPADVRLHSARNWTNATDDTNLLVHLMSAWHRWEYRFYHFLDWEIFLDDMASGRTDFCSRLLVNAMMASASFQSSKVKDRSKPFSDSSSITRFYKEAKALWEAGEGQDSLTRLQAAMCLYLVLGKHGRDKVGYTMLAEACRIGRDLGLFRLTSSSPKSSSVSSARWEKARAVTAWALFNFQLTMSFTFTFPALIKSQPPLAIPYDDTPNSEALFRSECARHVILLDCGKYLGMADDNDNEIPPKPEQVEVFYNRWKLWYDNRPTSIEPHANPSPENLLTAMVYHITIIRLVQPFVSRDSPIERIRSYQDRARHLTSASIAEIRQLLTLQEIHHGWKHAIPYVLHPVMVTSFASLEEVILEEELRREPEGGVAYQGLLTCLRALSALSHTIFYAQVLFRVLAQTCLSLEMRLPPDMLDLLDLYQSDEWTKKAAASVSSQYVADLRKSALDIDNARMDSIISQWDESLALGTRSSRDSSRATSGNSDIVKPEEV</sequence>
<dbReference type="EMBL" id="ML978066">
    <property type="protein sequence ID" value="KAF2021291.1"/>
    <property type="molecule type" value="Genomic_DNA"/>
</dbReference>
<dbReference type="Proteomes" id="UP000799778">
    <property type="component" value="Unassembled WGS sequence"/>
</dbReference>
<evidence type="ECO:0000256" key="1">
    <source>
        <dbReference type="ARBA" id="ARBA00022723"/>
    </source>
</evidence>
<dbReference type="InterPro" id="IPR001138">
    <property type="entry name" value="Zn2Cys6_DnaBD"/>
</dbReference>
<gene>
    <name evidence="6" type="ORF">BU24DRAFT_18465</name>
</gene>
<dbReference type="SUPFAM" id="SSF57701">
    <property type="entry name" value="Zn2/Cys6 DNA-binding domain"/>
    <property type="match status" value="1"/>
</dbReference>
<dbReference type="InterPro" id="IPR007219">
    <property type="entry name" value="XnlR_reg_dom"/>
</dbReference>
<dbReference type="GeneID" id="54279052"/>
<proteinExistence type="predicted"/>
<dbReference type="Pfam" id="PF00172">
    <property type="entry name" value="Zn_clus"/>
    <property type="match status" value="1"/>
</dbReference>
<keyword evidence="3" id="KW-0175">Coiled coil</keyword>
<evidence type="ECO:0000256" key="2">
    <source>
        <dbReference type="ARBA" id="ARBA00023242"/>
    </source>
</evidence>
<dbReference type="CDD" id="cd00067">
    <property type="entry name" value="GAL4"/>
    <property type="match status" value="1"/>
</dbReference>
<keyword evidence="1" id="KW-0479">Metal-binding</keyword>
<organism evidence="6 7">
    <name type="scientific">Aaosphaeria arxii CBS 175.79</name>
    <dbReference type="NCBI Taxonomy" id="1450172"/>
    <lineage>
        <taxon>Eukaryota</taxon>
        <taxon>Fungi</taxon>
        <taxon>Dikarya</taxon>
        <taxon>Ascomycota</taxon>
        <taxon>Pezizomycotina</taxon>
        <taxon>Dothideomycetes</taxon>
        <taxon>Pleosporomycetidae</taxon>
        <taxon>Pleosporales</taxon>
        <taxon>Pleosporales incertae sedis</taxon>
        <taxon>Aaosphaeria</taxon>
    </lineage>
</organism>
<feature type="region of interest" description="Disordered" evidence="4">
    <location>
        <begin position="1"/>
        <end position="29"/>
    </location>
</feature>
<dbReference type="GO" id="GO:0003677">
    <property type="term" value="F:DNA binding"/>
    <property type="evidence" value="ECO:0007669"/>
    <property type="project" value="InterPro"/>
</dbReference>
<feature type="region of interest" description="Disordered" evidence="4">
    <location>
        <begin position="188"/>
        <end position="222"/>
    </location>
</feature>
<evidence type="ECO:0000313" key="7">
    <source>
        <dbReference type="Proteomes" id="UP000799778"/>
    </source>
</evidence>
<dbReference type="CDD" id="cd12148">
    <property type="entry name" value="fungal_TF_MHR"/>
    <property type="match status" value="1"/>
</dbReference>
<dbReference type="RefSeq" id="XP_033389630.1">
    <property type="nucleotide sequence ID" value="XM_033521655.1"/>
</dbReference>